<keyword evidence="9 11" id="KW-0464">Manganese</keyword>
<dbReference type="AlphaFoldDB" id="A0A0B6Y965"/>
<dbReference type="SUPFAM" id="SSF142877">
    <property type="entry name" value="EndoU-like"/>
    <property type="match status" value="1"/>
</dbReference>
<proteinExistence type="inferred from homology"/>
<dbReference type="InterPro" id="IPR018998">
    <property type="entry name" value="EndoU_C"/>
</dbReference>
<dbReference type="Pfam" id="PF09412">
    <property type="entry name" value="XendoU"/>
    <property type="match status" value="1"/>
</dbReference>
<dbReference type="InterPro" id="IPR037227">
    <property type="entry name" value="EndoU-like"/>
</dbReference>
<dbReference type="GO" id="GO:0016787">
    <property type="term" value="F:hydrolase activity"/>
    <property type="evidence" value="ECO:0007669"/>
    <property type="project" value="UniProtKB-KW"/>
</dbReference>
<comment type="similarity">
    <text evidence="2 11">Belongs to the ENDOU family.</text>
</comment>
<reference evidence="13" key="1">
    <citation type="submission" date="2014-12" db="EMBL/GenBank/DDBJ databases">
        <title>Insight into the proteome of Arion vulgaris.</title>
        <authorList>
            <person name="Aradska J."/>
            <person name="Bulat T."/>
            <person name="Smidak R."/>
            <person name="Sarate P."/>
            <person name="Gangsoo J."/>
            <person name="Sialana F."/>
            <person name="Bilban M."/>
            <person name="Lubec G."/>
        </authorList>
    </citation>
    <scope>NUCLEOTIDE SEQUENCE</scope>
    <source>
        <tissue evidence="13">Skin</tissue>
    </source>
</reference>
<comment type="cofactor">
    <cofactor evidence="1 11">
        <name>Mn(2+)</name>
        <dbReference type="ChEBI" id="CHEBI:29035"/>
    </cofactor>
</comment>
<evidence type="ECO:0000256" key="2">
    <source>
        <dbReference type="ARBA" id="ARBA00010168"/>
    </source>
</evidence>
<dbReference type="GO" id="GO:0004521">
    <property type="term" value="F:RNA endonuclease activity"/>
    <property type="evidence" value="ECO:0007669"/>
    <property type="project" value="UniProtKB-UniRule"/>
</dbReference>
<feature type="chain" id="PRO_5026374188" description="Uridylate-specific endoribonuclease" evidence="11">
    <location>
        <begin position="29"/>
        <end position="294"/>
    </location>
</feature>
<protein>
    <recommendedName>
        <fullName evidence="11">Uridylate-specific endoribonuclease</fullName>
        <ecNumber evidence="11">4.6.1.-</ecNumber>
    </recommendedName>
</protein>
<dbReference type="EC" id="4.6.1.-" evidence="11"/>
<dbReference type="PANTHER" id="PTHR12439">
    <property type="entry name" value="PLACENTAL PROTEIN 11-RELATED"/>
    <property type="match status" value="1"/>
</dbReference>
<comment type="subunit">
    <text evidence="3 11">Monomer.</text>
</comment>
<evidence type="ECO:0000256" key="3">
    <source>
        <dbReference type="ARBA" id="ARBA00011245"/>
    </source>
</evidence>
<dbReference type="CDD" id="cd21159">
    <property type="entry name" value="XendoU"/>
    <property type="match status" value="1"/>
</dbReference>
<dbReference type="EMBL" id="HACG01005506">
    <property type="protein sequence ID" value="CEK52371.1"/>
    <property type="molecule type" value="Transcribed_RNA"/>
</dbReference>
<evidence type="ECO:0000256" key="6">
    <source>
        <dbReference type="ARBA" id="ARBA00022759"/>
    </source>
</evidence>
<evidence type="ECO:0000256" key="5">
    <source>
        <dbReference type="ARBA" id="ARBA00022723"/>
    </source>
</evidence>
<keyword evidence="11" id="KW-0732">Signal</keyword>
<dbReference type="GO" id="GO:0046872">
    <property type="term" value="F:metal ion binding"/>
    <property type="evidence" value="ECO:0007669"/>
    <property type="project" value="UniProtKB-UniRule"/>
</dbReference>
<dbReference type="GO" id="GO:0016829">
    <property type="term" value="F:lyase activity"/>
    <property type="evidence" value="ECO:0007669"/>
    <property type="project" value="UniProtKB-KW"/>
</dbReference>
<evidence type="ECO:0000256" key="4">
    <source>
        <dbReference type="ARBA" id="ARBA00022722"/>
    </source>
</evidence>
<evidence type="ECO:0000256" key="8">
    <source>
        <dbReference type="ARBA" id="ARBA00022884"/>
    </source>
</evidence>
<evidence type="ECO:0000259" key="12">
    <source>
        <dbReference type="PROSITE" id="PS51959"/>
    </source>
</evidence>
<gene>
    <name evidence="13" type="primary">ORF16516</name>
</gene>
<evidence type="ECO:0000256" key="7">
    <source>
        <dbReference type="ARBA" id="ARBA00022801"/>
    </source>
</evidence>
<evidence type="ECO:0000256" key="1">
    <source>
        <dbReference type="ARBA" id="ARBA00001936"/>
    </source>
</evidence>
<keyword evidence="5 11" id="KW-0479">Metal-binding</keyword>
<feature type="signal peptide" evidence="11">
    <location>
        <begin position="1"/>
        <end position="28"/>
    </location>
</feature>
<keyword evidence="7 11" id="KW-0378">Hydrolase</keyword>
<evidence type="ECO:0000256" key="10">
    <source>
        <dbReference type="ARBA" id="ARBA00023239"/>
    </source>
</evidence>
<keyword evidence="6 11" id="KW-0255">Endonuclease</keyword>
<dbReference type="PANTHER" id="PTHR12439:SF11">
    <property type="entry name" value="URIDYLATE-SPECIFIC ENDORIBONUCLEASE"/>
    <property type="match status" value="1"/>
</dbReference>
<feature type="domain" description="EndoU" evidence="12">
    <location>
        <begin position="35"/>
        <end position="294"/>
    </location>
</feature>
<organism evidence="13">
    <name type="scientific">Arion vulgaris</name>
    <dbReference type="NCBI Taxonomy" id="1028688"/>
    <lineage>
        <taxon>Eukaryota</taxon>
        <taxon>Metazoa</taxon>
        <taxon>Spiralia</taxon>
        <taxon>Lophotrochozoa</taxon>
        <taxon>Mollusca</taxon>
        <taxon>Gastropoda</taxon>
        <taxon>Heterobranchia</taxon>
        <taxon>Euthyneura</taxon>
        <taxon>Panpulmonata</taxon>
        <taxon>Eupulmonata</taxon>
        <taxon>Stylommatophora</taxon>
        <taxon>Helicina</taxon>
        <taxon>Arionoidea</taxon>
        <taxon>Arionidae</taxon>
        <taxon>Arion</taxon>
    </lineage>
</organism>
<name>A0A0B6Y965_9EUPU</name>
<sequence length="294" mass="32979">MAKYICAVLLIQVLVFVSQSFLSSGAVANPGAGARCVALTQISQELWTNDVNRLSSSNIALNYQSQIPQDTKTDHANQKLFTSINENKLSVATYQSFLSLLDNYVPDNGKIETQTTQELNEINTFLNAILGTKVFDILLNYLQCRGLVTNQAHLRSVVTKIWFDFYPRSGSSTINDTSGFEHIMVGEYKSSTIVNGFHNWLSFYVKEKSGQINYYGYVNRIEHLLIGATFTWNNRLKSMATFFVGNSPEFDIAIYTLCFLTNPNKICPVILNGRAMNIRTFAKDGHITTAYPEA</sequence>
<keyword evidence="10" id="KW-0456">Lyase</keyword>
<keyword evidence="4 11" id="KW-0540">Nuclease</keyword>
<accession>A0A0B6Y965</accession>
<evidence type="ECO:0000256" key="11">
    <source>
        <dbReference type="RuleBase" id="RU367085"/>
    </source>
</evidence>
<dbReference type="GO" id="GO:0003723">
    <property type="term" value="F:RNA binding"/>
    <property type="evidence" value="ECO:0007669"/>
    <property type="project" value="UniProtKB-UniRule"/>
</dbReference>
<evidence type="ECO:0000313" key="13">
    <source>
        <dbReference type="EMBL" id="CEK52371.1"/>
    </source>
</evidence>
<dbReference type="InterPro" id="IPR039787">
    <property type="entry name" value="ENDOU"/>
</dbReference>
<keyword evidence="8 11" id="KW-0694">RNA-binding</keyword>
<dbReference type="PROSITE" id="PS51959">
    <property type="entry name" value="ENDOU"/>
    <property type="match status" value="1"/>
</dbReference>
<evidence type="ECO:0000256" key="9">
    <source>
        <dbReference type="ARBA" id="ARBA00023211"/>
    </source>
</evidence>
<comment type="catalytic activity">
    <reaction evidence="11">
        <text>ribonucleotidyl-uridine-RNA = a 5'-end dephospho-uridine-RNA + a 3'-end 2',3'-cyclophospho-ribonucleotide-RNA</text>
        <dbReference type="Rhea" id="RHEA:67792"/>
        <dbReference type="Rhea" id="RHEA-COMP:10464"/>
        <dbReference type="Rhea" id="RHEA-COMP:17354"/>
        <dbReference type="Rhea" id="RHEA-COMP:17356"/>
        <dbReference type="ChEBI" id="CHEBI:83064"/>
        <dbReference type="ChEBI" id="CHEBI:173117"/>
        <dbReference type="ChEBI" id="CHEBI:173224"/>
    </reaction>
</comment>